<dbReference type="InterPro" id="IPR019734">
    <property type="entry name" value="TPR_rpt"/>
</dbReference>
<sequence length="279" mass="31748">EVIKSWDLGVATMKKGEICRLTCRSEYAYGEKGSPPKIPPNATLIFEIELFQWRGEDLSSKKDGGIIRRIIKSGEGFRMPNDGAMVDVSIIGKANGAVFDQRELKFSLGEGVNHKIPKGLERALERFKKNEVSIIKLMPKYTLCSDGSLGEGIPPSTSVEYEVHLRDFEKAKESWEMDQVEKLEQAKISKERGTEYFKEGRYNLAIRHYKKVTDYLQYDSGLNDEQKEEFNAILLAGYLNLSMCHLKLKSYLPAKEFATKALELDPDCVKGYFRRGQVQ</sequence>
<comment type="caution">
    <text evidence="10">The sequence shown here is derived from an EMBL/GenBank/DDBJ whole genome shotgun (WGS) entry which is preliminary data.</text>
</comment>
<protein>
    <recommendedName>
        <fullName evidence="2 7">peptidylprolyl isomerase</fullName>
        <ecNumber evidence="2 7">5.2.1.8</ecNumber>
    </recommendedName>
</protein>
<gene>
    <name evidence="10" type="primary">FKBP4_0</name>
    <name evidence="10" type="ORF">Anas_12582</name>
</gene>
<dbReference type="EMBL" id="SEYY01001879">
    <property type="protein sequence ID" value="KAB7505062.1"/>
    <property type="molecule type" value="Genomic_DNA"/>
</dbReference>
<dbReference type="OrthoDB" id="433738at2759"/>
<evidence type="ECO:0000256" key="7">
    <source>
        <dbReference type="PROSITE-ProRule" id="PRU00277"/>
    </source>
</evidence>
<evidence type="ECO:0000313" key="11">
    <source>
        <dbReference type="Proteomes" id="UP000326759"/>
    </source>
</evidence>
<dbReference type="PROSITE" id="PS50005">
    <property type="entry name" value="TPR"/>
    <property type="match status" value="1"/>
</dbReference>
<keyword evidence="11" id="KW-1185">Reference proteome</keyword>
<dbReference type="InterPro" id="IPR001179">
    <property type="entry name" value="PPIase_FKBP_dom"/>
</dbReference>
<keyword evidence="3" id="KW-0677">Repeat</keyword>
<evidence type="ECO:0000256" key="8">
    <source>
        <dbReference type="PROSITE-ProRule" id="PRU00339"/>
    </source>
</evidence>
<evidence type="ECO:0000256" key="3">
    <source>
        <dbReference type="ARBA" id="ARBA00022737"/>
    </source>
</evidence>
<dbReference type="Pfam" id="PF00254">
    <property type="entry name" value="FKBP_C"/>
    <property type="match status" value="2"/>
</dbReference>
<evidence type="ECO:0000256" key="5">
    <source>
        <dbReference type="ARBA" id="ARBA00023110"/>
    </source>
</evidence>
<evidence type="ECO:0000256" key="4">
    <source>
        <dbReference type="ARBA" id="ARBA00022803"/>
    </source>
</evidence>
<dbReference type="PROSITE" id="PS50059">
    <property type="entry name" value="FKBP_PPIASE"/>
    <property type="match status" value="2"/>
</dbReference>
<feature type="repeat" description="TPR" evidence="8">
    <location>
        <begin position="235"/>
        <end position="268"/>
    </location>
</feature>
<comment type="catalytic activity">
    <reaction evidence="1 7">
        <text>[protein]-peptidylproline (omega=180) = [protein]-peptidylproline (omega=0)</text>
        <dbReference type="Rhea" id="RHEA:16237"/>
        <dbReference type="Rhea" id="RHEA-COMP:10747"/>
        <dbReference type="Rhea" id="RHEA-COMP:10748"/>
        <dbReference type="ChEBI" id="CHEBI:83833"/>
        <dbReference type="ChEBI" id="CHEBI:83834"/>
        <dbReference type="EC" id="5.2.1.8"/>
    </reaction>
</comment>
<dbReference type="AlphaFoldDB" id="A0A5N5TEV1"/>
<feature type="domain" description="PPIase FKBP-type" evidence="9">
    <location>
        <begin position="1"/>
        <end position="54"/>
    </location>
</feature>
<evidence type="ECO:0000259" key="9">
    <source>
        <dbReference type="PROSITE" id="PS50059"/>
    </source>
</evidence>
<proteinExistence type="predicted"/>
<keyword evidence="4 8" id="KW-0802">TPR repeat</keyword>
<dbReference type="EC" id="5.2.1.8" evidence="2 7"/>
<dbReference type="PANTHER" id="PTHR46512:SF9">
    <property type="entry name" value="PEPTIDYLPROLYL ISOMERASE"/>
    <property type="match status" value="1"/>
</dbReference>
<feature type="non-terminal residue" evidence="10">
    <location>
        <position position="1"/>
    </location>
</feature>
<dbReference type="Gene3D" id="3.10.50.40">
    <property type="match status" value="2"/>
</dbReference>
<keyword evidence="5 7" id="KW-0697">Rotamase</keyword>
<dbReference type="Pfam" id="PF13181">
    <property type="entry name" value="TPR_8"/>
    <property type="match status" value="1"/>
</dbReference>
<dbReference type="SUPFAM" id="SSF48452">
    <property type="entry name" value="TPR-like"/>
    <property type="match status" value="1"/>
</dbReference>
<dbReference type="SUPFAM" id="SSF54534">
    <property type="entry name" value="FKBP-like"/>
    <property type="match status" value="2"/>
</dbReference>
<dbReference type="InterPro" id="IPR046357">
    <property type="entry name" value="PPIase_dom_sf"/>
</dbReference>
<dbReference type="Gene3D" id="1.25.40.10">
    <property type="entry name" value="Tetratricopeptide repeat domain"/>
    <property type="match status" value="1"/>
</dbReference>
<name>A0A5N5TEV1_9CRUS</name>
<dbReference type="SMART" id="SM00028">
    <property type="entry name" value="TPR"/>
    <property type="match status" value="2"/>
</dbReference>
<evidence type="ECO:0000256" key="2">
    <source>
        <dbReference type="ARBA" id="ARBA00013194"/>
    </source>
</evidence>
<keyword evidence="6 7" id="KW-0413">Isomerase</keyword>
<dbReference type="InterPro" id="IPR050754">
    <property type="entry name" value="FKBP4/5/8-like"/>
</dbReference>
<dbReference type="InterPro" id="IPR011990">
    <property type="entry name" value="TPR-like_helical_dom_sf"/>
</dbReference>
<evidence type="ECO:0000256" key="6">
    <source>
        <dbReference type="ARBA" id="ARBA00023235"/>
    </source>
</evidence>
<dbReference type="GO" id="GO:0003755">
    <property type="term" value="F:peptidyl-prolyl cis-trans isomerase activity"/>
    <property type="evidence" value="ECO:0007669"/>
    <property type="project" value="UniProtKB-KW"/>
</dbReference>
<dbReference type="Proteomes" id="UP000326759">
    <property type="component" value="Unassembled WGS sequence"/>
</dbReference>
<dbReference type="FunFam" id="3.10.50.40:FF:000013">
    <property type="entry name" value="Peptidylprolyl isomerase"/>
    <property type="match status" value="1"/>
</dbReference>
<evidence type="ECO:0000313" key="10">
    <source>
        <dbReference type="EMBL" id="KAB7505062.1"/>
    </source>
</evidence>
<accession>A0A5N5TEV1</accession>
<dbReference type="PANTHER" id="PTHR46512">
    <property type="entry name" value="PEPTIDYLPROLYL ISOMERASE"/>
    <property type="match status" value="1"/>
</dbReference>
<feature type="domain" description="PPIase FKBP-type" evidence="9">
    <location>
        <begin position="83"/>
        <end position="169"/>
    </location>
</feature>
<reference evidence="10 11" key="1">
    <citation type="journal article" date="2019" name="PLoS Biol.">
        <title>Sex chromosomes control vertical transmission of feminizing Wolbachia symbionts in an isopod.</title>
        <authorList>
            <person name="Becking T."/>
            <person name="Chebbi M.A."/>
            <person name="Giraud I."/>
            <person name="Moumen B."/>
            <person name="Laverre T."/>
            <person name="Caubet Y."/>
            <person name="Peccoud J."/>
            <person name="Gilbert C."/>
            <person name="Cordaux R."/>
        </authorList>
    </citation>
    <scope>NUCLEOTIDE SEQUENCE [LARGE SCALE GENOMIC DNA]</scope>
    <source>
        <strain evidence="10">ANa2</strain>
        <tissue evidence="10">Whole body excluding digestive tract and cuticle</tissue>
    </source>
</reference>
<organism evidence="10 11">
    <name type="scientific">Armadillidium nasatum</name>
    <dbReference type="NCBI Taxonomy" id="96803"/>
    <lineage>
        <taxon>Eukaryota</taxon>
        <taxon>Metazoa</taxon>
        <taxon>Ecdysozoa</taxon>
        <taxon>Arthropoda</taxon>
        <taxon>Crustacea</taxon>
        <taxon>Multicrustacea</taxon>
        <taxon>Malacostraca</taxon>
        <taxon>Eumalacostraca</taxon>
        <taxon>Peracarida</taxon>
        <taxon>Isopoda</taxon>
        <taxon>Oniscidea</taxon>
        <taxon>Crinocheta</taxon>
        <taxon>Armadillidiidae</taxon>
        <taxon>Armadillidium</taxon>
    </lineage>
</organism>
<evidence type="ECO:0000256" key="1">
    <source>
        <dbReference type="ARBA" id="ARBA00000971"/>
    </source>
</evidence>